<proteinExistence type="predicted"/>
<organism evidence="1">
    <name type="scientific">marine sediment metagenome</name>
    <dbReference type="NCBI Taxonomy" id="412755"/>
    <lineage>
        <taxon>unclassified sequences</taxon>
        <taxon>metagenomes</taxon>
        <taxon>ecological metagenomes</taxon>
    </lineage>
</organism>
<reference evidence="1" key="1">
    <citation type="journal article" date="2014" name="Front. Microbiol.">
        <title>High frequency of phylogenetically diverse reductive dehalogenase-homologous genes in deep subseafloor sedimentary metagenomes.</title>
        <authorList>
            <person name="Kawai M."/>
            <person name="Futagami T."/>
            <person name="Toyoda A."/>
            <person name="Takaki Y."/>
            <person name="Nishi S."/>
            <person name="Hori S."/>
            <person name="Arai W."/>
            <person name="Tsubouchi T."/>
            <person name="Morono Y."/>
            <person name="Uchiyama I."/>
            <person name="Ito T."/>
            <person name="Fujiyama A."/>
            <person name="Inagaki F."/>
            <person name="Takami H."/>
        </authorList>
    </citation>
    <scope>NUCLEOTIDE SEQUENCE</scope>
    <source>
        <strain evidence="1">Expedition CK06-06</strain>
    </source>
</reference>
<evidence type="ECO:0000313" key="1">
    <source>
        <dbReference type="EMBL" id="GAH55696.1"/>
    </source>
</evidence>
<feature type="non-terminal residue" evidence="1">
    <location>
        <position position="75"/>
    </location>
</feature>
<dbReference type="AlphaFoldDB" id="X1GCT1"/>
<name>X1GCT1_9ZZZZ</name>
<protein>
    <submittedName>
        <fullName evidence="1">Uncharacterized protein</fullName>
    </submittedName>
</protein>
<accession>X1GCT1</accession>
<gene>
    <name evidence="1" type="ORF">S03H2_26898</name>
</gene>
<sequence length="75" mass="8588">MEEMSPYFSVKYKNIYNWAEIYVPTDISGSGMWVQMDITPLLDFNLEVYSNSSVFNRPSYANITAVLSSSRFVDG</sequence>
<comment type="caution">
    <text evidence="1">The sequence shown here is derived from an EMBL/GenBank/DDBJ whole genome shotgun (WGS) entry which is preliminary data.</text>
</comment>
<dbReference type="EMBL" id="BARU01015821">
    <property type="protein sequence ID" value="GAH55696.1"/>
    <property type="molecule type" value="Genomic_DNA"/>
</dbReference>